<evidence type="ECO:0000313" key="6">
    <source>
        <dbReference type="EMBL" id="MFD2484315.1"/>
    </source>
</evidence>
<proteinExistence type="predicted"/>
<keyword evidence="2" id="KW-0238">DNA-binding</keyword>
<dbReference type="RefSeq" id="WP_344274751.1">
    <property type="nucleotide sequence ID" value="NZ_BAAAHV010000012.1"/>
</dbReference>
<evidence type="ECO:0000256" key="3">
    <source>
        <dbReference type="ARBA" id="ARBA00023163"/>
    </source>
</evidence>
<dbReference type="InterPro" id="IPR008920">
    <property type="entry name" value="TF_FadR/GntR_C"/>
</dbReference>
<feature type="region of interest" description="Disordered" evidence="4">
    <location>
        <begin position="1"/>
        <end position="28"/>
    </location>
</feature>
<dbReference type="PANTHER" id="PTHR43537:SF24">
    <property type="entry name" value="GLUCONATE OPERON TRANSCRIPTIONAL REPRESSOR"/>
    <property type="match status" value="1"/>
</dbReference>
<name>A0ABW5I7L8_9PSEU</name>
<keyword evidence="1" id="KW-0805">Transcription regulation</keyword>
<feature type="domain" description="HTH gntR-type" evidence="5">
    <location>
        <begin position="28"/>
        <end position="95"/>
    </location>
</feature>
<dbReference type="SUPFAM" id="SSF46785">
    <property type="entry name" value="Winged helix' DNA-binding domain"/>
    <property type="match status" value="1"/>
</dbReference>
<dbReference type="PROSITE" id="PS50949">
    <property type="entry name" value="HTH_GNTR"/>
    <property type="match status" value="1"/>
</dbReference>
<dbReference type="Pfam" id="PF00392">
    <property type="entry name" value="GntR"/>
    <property type="match status" value="1"/>
</dbReference>
<evidence type="ECO:0000256" key="1">
    <source>
        <dbReference type="ARBA" id="ARBA00023015"/>
    </source>
</evidence>
<dbReference type="SMART" id="SM00345">
    <property type="entry name" value="HTH_GNTR"/>
    <property type="match status" value="1"/>
</dbReference>
<dbReference type="CDD" id="cd07377">
    <property type="entry name" value="WHTH_GntR"/>
    <property type="match status" value="1"/>
</dbReference>
<dbReference type="Proteomes" id="UP001597542">
    <property type="component" value="Unassembled WGS sequence"/>
</dbReference>
<dbReference type="Gene3D" id="1.20.120.530">
    <property type="entry name" value="GntR ligand-binding domain-like"/>
    <property type="match status" value="1"/>
</dbReference>
<reference evidence="7" key="1">
    <citation type="journal article" date="2019" name="Int. J. Syst. Evol. Microbiol.">
        <title>The Global Catalogue of Microorganisms (GCM) 10K type strain sequencing project: providing services to taxonomists for standard genome sequencing and annotation.</title>
        <authorList>
            <consortium name="The Broad Institute Genomics Platform"/>
            <consortium name="The Broad Institute Genome Sequencing Center for Infectious Disease"/>
            <person name="Wu L."/>
            <person name="Ma J."/>
        </authorList>
    </citation>
    <scope>NUCLEOTIDE SEQUENCE [LARGE SCALE GENOMIC DNA]</scope>
    <source>
        <strain evidence="7">CGMCC 4.7638</strain>
    </source>
</reference>
<dbReference type="SMART" id="SM00895">
    <property type="entry name" value="FCD"/>
    <property type="match status" value="1"/>
</dbReference>
<evidence type="ECO:0000259" key="5">
    <source>
        <dbReference type="PROSITE" id="PS50949"/>
    </source>
</evidence>
<accession>A0ABW5I7L8</accession>
<comment type="caution">
    <text evidence="6">The sequence shown here is derived from an EMBL/GenBank/DDBJ whole genome shotgun (WGS) entry which is preliminary data.</text>
</comment>
<keyword evidence="3" id="KW-0804">Transcription</keyword>
<dbReference type="InterPro" id="IPR000524">
    <property type="entry name" value="Tscrpt_reg_HTH_GntR"/>
</dbReference>
<dbReference type="Gene3D" id="1.10.10.10">
    <property type="entry name" value="Winged helix-like DNA-binding domain superfamily/Winged helix DNA-binding domain"/>
    <property type="match status" value="1"/>
</dbReference>
<protein>
    <submittedName>
        <fullName evidence="6">GntR family transcriptional regulator</fullName>
    </submittedName>
</protein>
<organism evidence="6 7">
    <name type="scientific">Amycolatopsis albidoflavus</name>
    <dbReference type="NCBI Taxonomy" id="102226"/>
    <lineage>
        <taxon>Bacteria</taxon>
        <taxon>Bacillati</taxon>
        <taxon>Actinomycetota</taxon>
        <taxon>Actinomycetes</taxon>
        <taxon>Pseudonocardiales</taxon>
        <taxon>Pseudonocardiaceae</taxon>
        <taxon>Amycolatopsis</taxon>
    </lineage>
</organism>
<evidence type="ECO:0000256" key="4">
    <source>
        <dbReference type="SAM" id="MobiDB-lite"/>
    </source>
</evidence>
<evidence type="ECO:0000313" key="7">
    <source>
        <dbReference type="Proteomes" id="UP001597542"/>
    </source>
</evidence>
<sequence>MQSSAQGWGKAVAMPETASAGPRRAGPANLNAMAAQEIRRRVFSGQLRAGAKIDQEALADELGISKLPVREALITLDHEGVVEHIARRGAFVARMTRDDIRDHFRVFGVVSGLAAERAAKNLSPESLQAMHDLADRMESAVDRAEQERLNFEFHRRINYAADSRRLLSLLGILGKTVSHGFYEAHEDWPDKARADHRLILAALSARSAARARTLVEKHLADAGERAVALLEQQGFWDH</sequence>
<dbReference type="SUPFAM" id="SSF48008">
    <property type="entry name" value="GntR ligand-binding domain-like"/>
    <property type="match status" value="1"/>
</dbReference>
<gene>
    <name evidence="6" type="ORF">ACFSUT_28845</name>
</gene>
<dbReference type="InterPro" id="IPR036388">
    <property type="entry name" value="WH-like_DNA-bd_sf"/>
</dbReference>
<dbReference type="Pfam" id="PF07729">
    <property type="entry name" value="FCD"/>
    <property type="match status" value="1"/>
</dbReference>
<dbReference type="InterPro" id="IPR011711">
    <property type="entry name" value="GntR_C"/>
</dbReference>
<evidence type="ECO:0000256" key="2">
    <source>
        <dbReference type="ARBA" id="ARBA00023125"/>
    </source>
</evidence>
<dbReference type="PANTHER" id="PTHR43537">
    <property type="entry name" value="TRANSCRIPTIONAL REGULATOR, GNTR FAMILY"/>
    <property type="match status" value="1"/>
</dbReference>
<dbReference type="EMBL" id="JBHUKQ010000015">
    <property type="protein sequence ID" value="MFD2484315.1"/>
    <property type="molecule type" value="Genomic_DNA"/>
</dbReference>
<keyword evidence="7" id="KW-1185">Reference proteome</keyword>
<dbReference type="InterPro" id="IPR036390">
    <property type="entry name" value="WH_DNA-bd_sf"/>
</dbReference>